<dbReference type="Gene3D" id="3.40.190.10">
    <property type="entry name" value="Periplasmic binding protein-like II"/>
    <property type="match status" value="2"/>
</dbReference>
<evidence type="ECO:0000313" key="6">
    <source>
        <dbReference type="EMBL" id="NVK99079.1"/>
    </source>
</evidence>
<evidence type="ECO:0000256" key="2">
    <source>
        <dbReference type="ARBA" id="ARBA00023015"/>
    </source>
</evidence>
<name>A0A850LN30_9RHOB</name>
<dbReference type="EMBL" id="JABXIY010000053">
    <property type="protein sequence ID" value="NVK99079.1"/>
    <property type="molecule type" value="Genomic_DNA"/>
</dbReference>
<comment type="caution">
    <text evidence="6">The sequence shown here is derived from an EMBL/GenBank/DDBJ whole genome shotgun (WGS) entry which is preliminary data.</text>
</comment>
<gene>
    <name evidence="6" type="ORF">HW564_19315</name>
</gene>
<dbReference type="SUPFAM" id="SSF46785">
    <property type="entry name" value="Winged helix' DNA-binding domain"/>
    <property type="match status" value="1"/>
</dbReference>
<keyword evidence="3" id="KW-0238">DNA-binding</keyword>
<evidence type="ECO:0000256" key="4">
    <source>
        <dbReference type="ARBA" id="ARBA00023163"/>
    </source>
</evidence>
<dbReference type="Gene3D" id="1.10.10.10">
    <property type="entry name" value="Winged helix-like DNA-binding domain superfamily/Winged helix DNA-binding domain"/>
    <property type="match status" value="1"/>
</dbReference>
<comment type="similarity">
    <text evidence="1">Belongs to the LysR transcriptional regulatory family.</text>
</comment>
<dbReference type="PRINTS" id="PR00039">
    <property type="entry name" value="HTHLYSR"/>
</dbReference>
<sequence length="334" mass="36843">MSRNKPSDQLPDFSLLRNFCVIAGSASLTEAAAKCDLSQPALSQQLQRLEAVLGVSLMERNTRPIRLTRAGKRLAEGLPRQLQELVRLVEHVRSTPDVSRKKLRIAMPDSMSCTMGAEFLSVASSLAQSVELSAGISPWADDALLGRSFDLMVDSPPYDSLGYVNPVRIFNDPYVLVYPASLPPKRPEDFVVTDPQIAYAQTTKFGVRAARIARSLGADAEPAFSFDSSQSLLRFVQVGYGWAVTSVLCLYQTPAALRDLLIFPAPPDASRSLMLLSRTEEMRDLSQDVTHRLIKVFRELVNGPWQKISPEAARFLRGANPDIFADPETPSPPR</sequence>
<dbReference type="InterPro" id="IPR005119">
    <property type="entry name" value="LysR_subst-bd"/>
</dbReference>
<keyword evidence="2" id="KW-0805">Transcription regulation</keyword>
<dbReference type="Pfam" id="PF00126">
    <property type="entry name" value="HTH_1"/>
    <property type="match status" value="1"/>
</dbReference>
<dbReference type="SUPFAM" id="SSF53850">
    <property type="entry name" value="Periplasmic binding protein-like II"/>
    <property type="match status" value="1"/>
</dbReference>
<evidence type="ECO:0000313" key="7">
    <source>
        <dbReference type="Proteomes" id="UP000565723"/>
    </source>
</evidence>
<protein>
    <submittedName>
        <fullName evidence="6">LysR family transcriptional regulator</fullName>
    </submittedName>
</protein>
<dbReference type="GO" id="GO:0000976">
    <property type="term" value="F:transcription cis-regulatory region binding"/>
    <property type="evidence" value="ECO:0007669"/>
    <property type="project" value="TreeGrafter"/>
</dbReference>
<dbReference type="RefSeq" id="WP_011048738.1">
    <property type="nucleotide sequence ID" value="NZ_CP076685.1"/>
</dbReference>
<keyword evidence="4" id="KW-0804">Transcription</keyword>
<dbReference type="PROSITE" id="PS50931">
    <property type="entry name" value="HTH_LYSR"/>
    <property type="match status" value="1"/>
</dbReference>
<dbReference type="InterPro" id="IPR036388">
    <property type="entry name" value="WH-like_DNA-bd_sf"/>
</dbReference>
<evidence type="ECO:0000259" key="5">
    <source>
        <dbReference type="PROSITE" id="PS50931"/>
    </source>
</evidence>
<evidence type="ECO:0000256" key="1">
    <source>
        <dbReference type="ARBA" id="ARBA00009437"/>
    </source>
</evidence>
<dbReference type="InterPro" id="IPR000847">
    <property type="entry name" value="LysR_HTH_N"/>
</dbReference>
<dbReference type="GO" id="GO:0003700">
    <property type="term" value="F:DNA-binding transcription factor activity"/>
    <property type="evidence" value="ECO:0007669"/>
    <property type="project" value="InterPro"/>
</dbReference>
<dbReference type="PANTHER" id="PTHR30126">
    <property type="entry name" value="HTH-TYPE TRANSCRIPTIONAL REGULATOR"/>
    <property type="match status" value="1"/>
</dbReference>
<feature type="domain" description="HTH lysR-type" evidence="5">
    <location>
        <begin position="11"/>
        <end position="68"/>
    </location>
</feature>
<reference evidence="6 7" key="1">
    <citation type="journal article" date="2020" name="Proc. Natl. Acad. Sci. U.S.A.">
        <title>Ecological drivers of bacterial community assembly in synthetic phycospheres.</title>
        <authorList>
            <person name="Fu H."/>
            <person name="Uchimiya M."/>
            <person name="Gore J."/>
            <person name="Moran M.A."/>
        </authorList>
    </citation>
    <scope>NUCLEOTIDE SEQUENCE [LARGE SCALE GENOMIC DNA]</scope>
    <source>
        <strain evidence="6">HF-Din03</strain>
    </source>
</reference>
<dbReference type="FunFam" id="1.10.10.10:FF:000001">
    <property type="entry name" value="LysR family transcriptional regulator"/>
    <property type="match status" value="1"/>
</dbReference>
<dbReference type="Pfam" id="PF03466">
    <property type="entry name" value="LysR_substrate"/>
    <property type="match status" value="1"/>
</dbReference>
<accession>A0A850LN30</accession>
<organism evidence="6 7">
    <name type="scientific">Ruegeria pomeroyi</name>
    <dbReference type="NCBI Taxonomy" id="89184"/>
    <lineage>
        <taxon>Bacteria</taxon>
        <taxon>Pseudomonadati</taxon>
        <taxon>Pseudomonadota</taxon>
        <taxon>Alphaproteobacteria</taxon>
        <taxon>Rhodobacterales</taxon>
        <taxon>Roseobacteraceae</taxon>
        <taxon>Ruegeria</taxon>
    </lineage>
</organism>
<dbReference type="AlphaFoldDB" id="A0A850LN30"/>
<dbReference type="InterPro" id="IPR036390">
    <property type="entry name" value="WH_DNA-bd_sf"/>
</dbReference>
<proteinExistence type="inferred from homology"/>
<dbReference type="PANTHER" id="PTHR30126:SF39">
    <property type="entry name" value="HTH-TYPE TRANSCRIPTIONAL REGULATOR CYSL"/>
    <property type="match status" value="1"/>
</dbReference>
<dbReference type="Proteomes" id="UP000565723">
    <property type="component" value="Unassembled WGS sequence"/>
</dbReference>
<evidence type="ECO:0000256" key="3">
    <source>
        <dbReference type="ARBA" id="ARBA00023125"/>
    </source>
</evidence>